<accession>A0A662Z6B5</accession>
<dbReference type="Proteomes" id="UP000243374">
    <property type="component" value="Unassembled WGS sequence"/>
</dbReference>
<dbReference type="RefSeq" id="WP_074838380.1">
    <property type="nucleotide sequence ID" value="NZ_CP047056.1"/>
</dbReference>
<proteinExistence type="predicted"/>
<name>A0A662Z6B5_9GAMM</name>
<protein>
    <submittedName>
        <fullName evidence="1">Uncharacterized protein</fullName>
    </submittedName>
</protein>
<evidence type="ECO:0000313" key="1">
    <source>
        <dbReference type="EMBL" id="SFJ78671.1"/>
    </source>
</evidence>
<dbReference type="EMBL" id="FOSF01000002">
    <property type="protein sequence ID" value="SFJ78671.1"/>
    <property type="molecule type" value="Genomic_DNA"/>
</dbReference>
<reference evidence="1 2" key="1">
    <citation type="submission" date="2016-10" db="EMBL/GenBank/DDBJ databases">
        <authorList>
            <person name="Varghese N."/>
            <person name="Submissions S."/>
        </authorList>
    </citation>
    <scope>NUCLEOTIDE SEQUENCE [LARGE SCALE GENOMIC DNA]</scope>
    <source>
        <strain evidence="1 2">22B</strain>
    </source>
</reference>
<gene>
    <name evidence="1" type="ORF">SAMN04487865_100255</name>
</gene>
<keyword evidence="2" id="KW-1185">Reference proteome</keyword>
<organism evidence="1 2">
    <name type="scientific">Succinivibrio dextrinosolvens</name>
    <dbReference type="NCBI Taxonomy" id="83771"/>
    <lineage>
        <taxon>Bacteria</taxon>
        <taxon>Pseudomonadati</taxon>
        <taxon>Pseudomonadota</taxon>
        <taxon>Gammaproteobacteria</taxon>
        <taxon>Aeromonadales</taxon>
        <taxon>Succinivibrionaceae</taxon>
        <taxon>Succinivibrio</taxon>
    </lineage>
</organism>
<sequence length="202" mass="23740">MIKKYADFINNHHASLVYQINTELDIQMEELRKEFIRQINHYLTPDMPVHYEEDHTYDPPYDCSGELVKAGQISPEITVKEFLEEEYDGNTHASYCSGCGFFHDTYSEDLQSFTLEYGISLMHDKIRENINKEFKVTISDEEFDELYDEMGCFDDIYDDTRINEFFFPEIVAQMCGIDNLKLSEVIELAKKEDDFIVVDESL</sequence>
<evidence type="ECO:0000313" key="2">
    <source>
        <dbReference type="Proteomes" id="UP000243374"/>
    </source>
</evidence>
<dbReference type="AlphaFoldDB" id="A0A662Z6B5"/>
<dbReference type="OrthoDB" id="1999220at2"/>